<evidence type="ECO:0000256" key="1">
    <source>
        <dbReference type="ARBA" id="ARBA00004651"/>
    </source>
</evidence>
<dbReference type="GO" id="GO:0005886">
    <property type="term" value="C:plasma membrane"/>
    <property type="evidence" value="ECO:0007669"/>
    <property type="project" value="UniProtKB-SubCell"/>
</dbReference>
<reference evidence="12 13" key="1">
    <citation type="submission" date="2022-12" db="EMBL/GenBank/DDBJ databases">
        <title>Chromosome-level genome assembly of true bugs.</title>
        <authorList>
            <person name="Ma L."/>
            <person name="Li H."/>
        </authorList>
    </citation>
    <scope>NUCLEOTIDE SEQUENCE [LARGE SCALE GENOMIC DNA]</scope>
    <source>
        <strain evidence="12">Lab_2022b</strain>
    </source>
</reference>
<dbReference type="GO" id="GO:0005044">
    <property type="term" value="F:scavenger receptor activity"/>
    <property type="evidence" value="ECO:0007669"/>
    <property type="project" value="TreeGrafter"/>
</dbReference>
<name>A0AAW1CF39_9HEMI</name>
<keyword evidence="4" id="KW-0716">Sensory transduction</keyword>
<dbReference type="PANTHER" id="PTHR11923:SF69">
    <property type="entry name" value="SENSORY NEURON MEMBRANE PROTEIN 1"/>
    <property type="match status" value="1"/>
</dbReference>
<evidence type="ECO:0000256" key="8">
    <source>
        <dbReference type="ARBA" id="ARBA00023136"/>
    </source>
</evidence>
<evidence type="ECO:0000256" key="9">
    <source>
        <dbReference type="ARBA" id="ARBA00023157"/>
    </source>
</evidence>
<dbReference type="Pfam" id="PF01130">
    <property type="entry name" value="CD36"/>
    <property type="match status" value="1"/>
</dbReference>
<evidence type="ECO:0000256" key="7">
    <source>
        <dbReference type="ARBA" id="ARBA00022989"/>
    </source>
</evidence>
<evidence type="ECO:0000256" key="4">
    <source>
        <dbReference type="ARBA" id="ARBA00022606"/>
    </source>
</evidence>
<gene>
    <name evidence="12" type="ORF">O3M35_012958</name>
</gene>
<evidence type="ECO:0000256" key="3">
    <source>
        <dbReference type="ARBA" id="ARBA00022475"/>
    </source>
</evidence>
<evidence type="ECO:0000256" key="2">
    <source>
        <dbReference type="ARBA" id="ARBA00010532"/>
    </source>
</evidence>
<proteinExistence type="inferred from homology"/>
<comment type="subcellular location">
    <subcellularLocation>
        <location evidence="1">Cell membrane</location>
        <topology evidence="1">Multi-pass membrane protein</topology>
    </subcellularLocation>
</comment>
<comment type="similarity">
    <text evidence="2">Belongs to the CD36 family.</text>
</comment>
<dbReference type="Proteomes" id="UP001461498">
    <property type="component" value="Unassembled WGS sequence"/>
</dbReference>
<keyword evidence="7" id="KW-1133">Transmembrane helix</keyword>
<evidence type="ECO:0000256" key="5">
    <source>
        <dbReference type="ARBA" id="ARBA00022692"/>
    </source>
</evidence>
<evidence type="ECO:0000313" key="12">
    <source>
        <dbReference type="EMBL" id="KAK9496804.1"/>
    </source>
</evidence>
<dbReference type="PANTHER" id="PTHR11923">
    <property type="entry name" value="SCAVENGER RECEPTOR CLASS B TYPE-1 SR-B1"/>
    <property type="match status" value="1"/>
</dbReference>
<keyword evidence="13" id="KW-1185">Reference proteome</keyword>
<dbReference type="EMBL" id="JAPXFL010000053">
    <property type="protein sequence ID" value="KAK9496804.1"/>
    <property type="molecule type" value="Genomic_DNA"/>
</dbReference>
<keyword evidence="5" id="KW-0812">Transmembrane</keyword>
<accession>A0AAW1CF39</accession>
<evidence type="ECO:0000256" key="6">
    <source>
        <dbReference type="ARBA" id="ARBA00022725"/>
    </source>
</evidence>
<comment type="caution">
    <text evidence="12">The sequence shown here is derived from an EMBL/GenBank/DDBJ whole genome shotgun (WGS) entry which is preliminary data.</text>
</comment>
<keyword evidence="9" id="KW-1015">Disulfide bond</keyword>
<dbReference type="GO" id="GO:0005737">
    <property type="term" value="C:cytoplasm"/>
    <property type="evidence" value="ECO:0007669"/>
    <property type="project" value="TreeGrafter"/>
</dbReference>
<evidence type="ECO:0000256" key="11">
    <source>
        <dbReference type="ARBA" id="ARBA00023180"/>
    </source>
</evidence>
<organism evidence="12 13">
    <name type="scientific">Rhynocoris fuscipes</name>
    <dbReference type="NCBI Taxonomy" id="488301"/>
    <lineage>
        <taxon>Eukaryota</taxon>
        <taxon>Metazoa</taxon>
        <taxon>Ecdysozoa</taxon>
        <taxon>Arthropoda</taxon>
        <taxon>Hexapoda</taxon>
        <taxon>Insecta</taxon>
        <taxon>Pterygota</taxon>
        <taxon>Neoptera</taxon>
        <taxon>Paraneoptera</taxon>
        <taxon>Hemiptera</taxon>
        <taxon>Heteroptera</taxon>
        <taxon>Panheteroptera</taxon>
        <taxon>Cimicomorpha</taxon>
        <taxon>Reduviidae</taxon>
        <taxon>Harpactorinae</taxon>
        <taxon>Harpactorini</taxon>
        <taxon>Rhynocoris</taxon>
    </lineage>
</organism>
<keyword evidence="10" id="KW-0675">Receptor</keyword>
<keyword evidence="11" id="KW-0325">Glycoprotein</keyword>
<dbReference type="AlphaFoldDB" id="A0AAW1CF39"/>
<protein>
    <submittedName>
        <fullName evidence="12">Uncharacterized protein</fullName>
    </submittedName>
</protein>
<dbReference type="GO" id="GO:0007608">
    <property type="term" value="P:sensory perception of smell"/>
    <property type="evidence" value="ECO:0007669"/>
    <property type="project" value="UniProtKB-KW"/>
</dbReference>
<keyword evidence="8" id="KW-0472">Membrane</keyword>
<keyword evidence="6" id="KW-0552">Olfaction</keyword>
<sequence length="80" mass="8902">MKIRNGTPEDARITVKSGYGDAYSIGKVVRVNGKSENTVWRGGECNRFAGTDATIFPPYRRKDNNSIIAYATDVCSYHQL</sequence>
<evidence type="ECO:0000313" key="13">
    <source>
        <dbReference type="Proteomes" id="UP001461498"/>
    </source>
</evidence>
<dbReference type="InterPro" id="IPR002159">
    <property type="entry name" value="CD36_fam"/>
</dbReference>
<keyword evidence="3" id="KW-1003">Cell membrane</keyword>
<evidence type="ECO:0000256" key="10">
    <source>
        <dbReference type="ARBA" id="ARBA00023170"/>
    </source>
</evidence>